<dbReference type="InterPro" id="IPR000432">
    <property type="entry name" value="DNA_mismatch_repair_MutS_C"/>
</dbReference>
<dbReference type="Gene3D" id="3.40.50.300">
    <property type="entry name" value="P-loop containing nucleotide triphosphate hydrolases"/>
    <property type="match status" value="1"/>
</dbReference>
<dbReference type="STRING" id="7719.ENSCINP00000033570"/>
<evidence type="ECO:0000259" key="7">
    <source>
        <dbReference type="PROSITE" id="PS00486"/>
    </source>
</evidence>
<dbReference type="PANTHER" id="PTHR11361">
    <property type="entry name" value="DNA MISMATCH REPAIR PROTEIN MUTS FAMILY MEMBER"/>
    <property type="match status" value="1"/>
</dbReference>
<reference evidence="8" key="3">
    <citation type="submission" date="2025-08" db="UniProtKB">
        <authorList>
            <consortium name="Ensembl"/>
        </authorList>
    </citation>
    <scope>IDENTIFICATION</scope>
</reference>
<evidence type="ECO:0000313" key="9">
    <source>
        <dbReference type="Proteomes" id="UP000008144"/>
    </source>
</evidence>
<proteinExistence type="inferred from homology"/>
<evidence type="ECO:0000256" key="6">
    <source>
        <dbReference type="SAM" id="SignalP"/>
    </source>
</evidence>
<name>H2XV86_CIOIN</name>
<organism evidence="8 9">
    <name type="scientific">Ciona intestinalis</name>
    <name type="common">Transparent sea squirt</name>
    <name type="synonym">Ascidia intestinalis</name>
    <dbReference type="NCBI Taxonomy" id="7719"/>
    <lineage>
        <taxon>Eukaryota</taxon>
        <taxon>Metazoa</taxon>
        <taxon>Chordata</taxon>
        <taxon>Tunicata</taxon>
        <taxon>Ascidiacea</taxon>
        <taxon>Phlebobranchia</taxon>
        <taxon>Cionidae</taxon>
        <taxon>Ciona</taxon>
    </lineage>
</organism>
<feature type="domain" description="DNA mismatch repair proteins mutS family" evidence="7">
    <location>
        <begin position="72"/>
        <end position="88"/>
    </location>
</feature>
<dbReference type="AlphaFoldDB" id="H2XV86"/>
<dbReference type="Proteomes" id="UP000008144">
    <property type="component" value="Chromosome 13"/>
</dbReference>
<evidence type="ECO:0000256" key="2">
    <source>
        <dbReference type="ARBA" id="ARBA00022741"/>
    </source>
</evidence>
<dbReference type="InterPro" id="IPR027417">
    <property type="entry name" value="P-loop_NTPase"/>
</dbReference>
<dbReference type="Pfam" id="PF00488">
    <property type="entry name" value="MutS_V"/>
    <property type="match status" value="1"/>
</dbReference>
<dbReference type="OMA" id="SHACHIA"/>
<keyword evidence="2" id="KW-0547">Nucleotide-binding</keyword>
<keyword evidence="3" id="KW-0067">ATP-binding</keyword>
<sequence>MSGKSTYLKMIALLQVMAQIGCFVPADFASFRISDQIFSRIGSDDDMETNSSTFVLEMKEINYILQNCEGNSLILIDELGRGTSTEEGIGLCWAISEFLLVQKSFTFFATHFLELCRLETIYPNVENYHMQIQHIVSAKGSLRKVSYTYVLSKGHTEEKHYGLQLAELFNFPSSVMSQAREIAASMQETSDTADIVTTAERKKDNADYRFATKLLQVSRSSKLSSEALKEYLKRLREEYEKEISINITSPNPDNETGKTPPEDQPLAPVSSLFEKSNSAYQMVPESGISV</sequence>
<keyword evidence="9" id="KW-1185">Reference proteome</keyword>
<accession>H2XV86</accession>
<dbReference type="FunFam" id="3.40.50.300:FF:000870">
    <property type="entry name" value="MutS protein homolog 4"/>
    <property type="match status" value="1"/>
</dbReference>
<dbReference type="PROSITE" id="PS00486">
    <property type="entry name" value="DNA_MISMATCH_REPAIR_2"/>
    <property type="match status" value="1"/>
</dbReference>
<evidence type="ECO:0000256" key="4">
    <source>
        <dbReference type="ARBA" id="ARBA00023125"/>
    </source>
</evidence>
<dbReference type="InterPro" id="IPR045076">
    <property type="entry name" value="MutS"/>
</dbReference>
<dbReference type="GO" id="GO:0030983">
    <property type="term" value="F:mismatched DNA binding"/>
    <property type="evidence" value="ECO:0007669"/>
    <property type="project" value="InterPro"/>
</dbReference>
<evidence type="ECO:0000256" key="3">
    <source>
        <dbReference type="ARBA" id="ARBA00022840"/>
    </source>
</evidence>
<protein>
    <recommendedName>
        <fullName evidence="7">DNA mismatch repair proteins mutS family domain-containing protein</fullName>
    </recommendedName>
</protein>
<reference evidence="8" key="2">
    <citation type="journal article" date="2008" name="Genome Biol.">
        <title>Improved genome assembly and evidence-based global gene model set for the chordate Ciona intestinalis: new insight into intron and operon populations.</title>
        <authorList>
            <person name="Satou Y."/>
            <person name="Mineta K."/>
            <person name="Ogasawara M."/>
            <person name="Sasakura Y."/>
            <person name="Shoguchi E."/>
            <person name="Ueno K."/>
            <person name="Yamada L."/>
            <person name="Matsumoto J."/>
            <person name="Wasserscheid J."/>
            <person name="Dewar K."/>
            <person name="Wiley G.B."/>
            <person name="Macmil S.L."/>
            <person name="Roe B.A."/>
            <person name="Zeller R.W."/>
            <person name="Hastings K.E."/>
            <person name="Lemaire P."/>
            <person name="Lindquist E."/>
            <person name="Endo T."/>
            <person name="Hotta K."/>
            <person name="Inaba K."/>
        </authorList>
    </citation>
    <scope>NUCLEOTIDE SEQUENCE [LARGE SCALE GENOMIC DNA]</scope>
    <source>
        <strain evidence="8">wild type</strain>
    </source>
</reference>
<dbReference type="SUPFAM" id="SSF52540">
    <property type="entry name" value="P-loop containing nucleoside triphosphate hydrolases"/>
    <property type="match status" value="1"/>
</dbReference>
<keyword evidence="4" id="KW-0238">DNA-binding</keyword>
<dbReference type="GeneTree" id="ENSGT00550000074897"/>
<evidence type="ECO:0000256" key="5">
    <source>
        <dbReference type="SAM" id="MobiDB-lite"/>
    </source>
</evidence>
<dbReference type="EMBL" id="EAAA01001095">
    <property type="status" value="NOT_ANNOTATED_CDS"/>
    <property type="molecule type" value="Genomic_DNA"/>
</dbReference>
<feature type="compositionally biased region" description="Polar residues" evidence="5">
    <location>
        <begin position="245"/>
        <end position="254"/>
    </location>
</feature>
<evidence type="ECO:0000313" key="8">
    <source>
        <dbReference type="Ensembl" id="ENSCINP00000033570.1"/>
    </source>
</evidence>
<dbReference type="Ensembl" id="ENSCINT00000033321.1">
    <property type="protein sequence ID" value="ENSCINP00000033570.1"/>
    <property type="gene ID" value="ENSCING00000020112.1"/>
</dbReference>
<comment type="similarity">
    <text evidence="1">Belongs to the DNA mismatch repair MutS family.</text>
</comment>
<dbReference type="GO" id="GO:0140664">
    <property type="term" value="F:ATP-dependent DNA damage sensor activity"/>
    <property type="evidence" value="ECO:0007669"/>
    <property type="project" value="InterPro"/>
</dbReference>
<keyword evidence="6" id="KW-0732">Signal</keyword>
<dbReference type="HOGENOM" id="CLU_002472_8_1_1"/>
<reference evidence="8" key="4">
    <citation type="submission" date="2025-09" db="UniProtKB">
        <authorList>
            <consortium name="Ensembl"/>
        </authorList>
    </citation>
    <scope>IDENTIFICATION</scope>
</reference>
<feature type="chain" id="PRO_5003577027" description="DNA mismatch repair proteins mutS family domain-containing protein" evidence="6">
    <location>
        <begin position="23"/>
        <end position="290"/>
    </location>
</feature>
<dbReference type="GO" id="GO:0006298">
    <property type="term" value="P:mismatch repair"/>
    <property type="evidence" value="ECO:0007669"/>
    <property type="project" value="InterPro"/>
</dbReference>
<evidence type="ECO:0000256" key="1">
    <source>
        <dbReference type="ARBA" id="ARBA00006271"/>
    </source>
</evidence>
<feature type="signal peptide" evidence="6">
    <location>
        <begin position="1"/>
        <end position="22"/>
    </location>
</feature>
<feature type="region of interest" description="Disordered" evidence="5">
    <location>
        <begin position="245"/>
        <end position="273"/>
    </location>
</feature>
<dbReference type="SMART" id="SM00534">
    <property type="entry name" value="MUTSac"/>
    <property type="match status" value="1"/>
</dbReference>
<dbReference type="InParanoid" id="H2XV86"/>
<dbReference type="PANTHER" id="PTHR11361:SF21">
    <property type="entry name" value="MUTS PROTEIN HOMOLOG 4"/>
    <property type="match status" value="1"/>
</dbReference>
<dbReference type="GO" id="GO:0005524">
    <property type="term" value="F:ATP binding"/>
    <property type="evidence" value="ECO:0007669"/>
    <property type="project" value="UniProtKB-KW"/>
</dbReference>
<reference evidence="9" key="1">
    <citation type="journal article" date="2002" name="Science">
        <title>The draft genome of Ciona intestinalis: insights into chordate and vertebrate origins.</title>
        <authorList>
            <person name="Dehal P."/>
            <person name="Satou Y."/>
            <person name="Campbell R.K."/>
            <person name="Chapman J."/>
            <person name="Degnan B."/>
            <person name="De Tomaso A."/>
            <person name="Davidson B."/>
            <person name="Di Gregorio A."/>
            <person name="Gelpke M."/>
            <person name="Goodstein D.M."/>
            <person name="Harafuji N."/>
            <person name="Hastings K.E."/>
            <person name="Ho I."/>
            <person name="Hotta K."/>
            <person name="Huang W."/>
            <person name="Kawashima T."/>
            <person name="Lemaire P."/>
            <person name="Martinez D."/>
            <person name="Meinertzhagen I.A."/>
            <person name="Necula S."/>
            <person name="Nonaka M."/>
            <person name="Putnam N."/>
            <person name="Rash S."/>
            <person name="Saiga H."/>
            <person name="Satake M."/>
            <person name="Terry A."/>
            <person name="Yamada L."/>
            <person name="Wang H.G."/>
            <person name="Awazu S."/>
            <person name="Azumi K."/>
            <person name="Boore J."/>
            <person name="Branno M."/>
            <person name="Chin-Bow S."/>
            <person name="DeSantis R."/>
            <person name="Doyle S."/>
            <person name="Francino P."/>
            <person name="Keys D.N."/>
            <person name="Haga S."/>
            <person name="Hayashi H."/>
            <person name="Hino K."/>
            <person name="Imai K.S."/>
            <person name="Inaba K."/>
            <person name="Kano S."/>
            <person name="Kobayashi K."/>
            <person name="Kobayashi M."/>
            <person name="Lee B.I."/>
            <person name="Makabe K.W."/>
            <person name="Manohar C."/>
            <person name="Matassi G."/>
            <person name="Medina M."/>
            <person name="Mochizuki Y."/>
            <person name="Mount S."/>
            <person name="Morishita T."/>
            <person name="Miura S."/>
            <person name="Nakayama A."/>
            <person name="Nishizaka S."/>
            <person name="Nomoto H."/>
            <person name="Ohta F."/>
            <person name="Oishi K."/>
            <person name="Rigoutsos I."/>
            <person name="Sano M."/>
            <person name="Sasaki A."/>
            <person name="Sasakura Y."/>
            <person name="Shoguchi E."/>
            <person name="Shin-i T."/>
            <person name="Spagnuolo A."/>
            <person name="Stainier D."/>
            <person name="Suzuki M.M."/>
            <person name="Tassy O."/>
            <person name="Takatori N."/>
            <person name="Tokuoka M."/>
            <person name="Yagi K."/>
            <person name="Yoshizaki F."/>
            <person name="Wada S."/>
            <person name="Zhang C."/>
            <person name="Hyatt P.D."/>
            <person name="Larimer F."/>
            <person name="Detter C."/>
            <person name="Doggett N."/>
            <person name="Glavina T."/>
            <person name="Hawkins T."/>
            <person name="Richardson P."/>
            <person name="Lucas S."/>
            <person name="Kohara Y."/>
            <person name="Levine M."/>
            <person name="Satoh N."/>
            <person name="Rokhsar D.S."/>
        </authorList>
    </citation>
    <scope>NUCLEOTIDE SEQUENCE [LARGE SCALE GENOMIC DNA]</scope>
</reference>